<dbReference type="Pfam" id="PF00561">
    <property type="entry name" value="Abhydrolase_1"/>
    <property type="match status" value="1"/>
</dbReference>
<evidence type="ECO:0000259" key="1">
    <source>
        <dbReference type="Pfam" id="PF00561"/>
    </source>
</evidence>
<keyword evidence="3" id="KW-1185">Reference proteome</keyword>
<evidence type="ECO:0000313" key="3">
    <source>
        <dbReference type="Proteomes" id="UP001152755"/>
    </source>
</evidence>
<dbReference type="PRINTS" id="PR00412">
    <property type="entry name" value="EPOXHYDRLASE"/>
</dbReference>
<dbReference type="SUPFAM" id="SSF53474">
    <property type="entry name" value="alpha/beta-Hydrolases"/>
    <property type="match status" value="1"/>
</dbReference>
<dbReference type="RefSeq" id="WP_277834597.1">
    <property type="nucleotide sequence ID" value="NZ_JAAIVF010000006.1"/>
</dbReference>
<proteinExistence type="predicted"/>
<name>A0A9X4LYC1_9ACTN</name>
<sequence>MSETLDQWWAAGTRLEVTGRELFVRQAGPEGGTPVTLLHGFPTSSHDWAPVLGYLVDAGCRVTAPDFLGFGNSDKPRAHRYTLTEQADLLEAVWSALGIGDTALVAHDYGVSVAQEILARVPGRVIRAAWLNGGLYPDLHRPTRGQRLLRSRIGPVAGHFAFEPAYAAGLREVLGRPLPPNTLHEMWLATQRRQGASLMPKLLAYIDDRVEHADRWRTAFEGFLGPMLFVWGPADPVSGAHVLARVRERLPQAEIVELDDDPATGHYPQVENPSAVGPALAGFLAR</sequence>
<dbReference type="Proteomes" id="UP001152755">
    <property type="component" value="Unassembled WGS sequence"/>
</dbReference>
<organism evidence="2 3">
    <name type="scientific">Speluncibacter jeojiensis</name>
    <dbReference type="NCBI Taxonomy" id="2710754"/>
    <lineage>
        <taxon>Bacteria</taxon>
        <taxon>Bacillati</taxon>
        <taxon>Actinomycetota</taxon>
        <taxon>Actinomycetes</taxon>
        <taxon>Mycobacteriales</taxon>
        <taxon>Speluncibacteraceae</taxon>
        <taxon>Speluncibacter</taxon>
    </lineage>
</organism>
<feature type="domain" description="AB hydrolase-1" evidence="1">
    <location>
        <begin position="34"/>
        <end position="273"/>
    </location>
</feature>
<dbReference type="GO" id="GO:0016020">
    <property type="term" value="C:membrane"/>
    <property type="evidence" value="ECO:0007669"/>
    <property type="project" value="TreeGrafter"/>
</dbReference>
<dbReference type="AlphaFoldDB" id="A0A9X4LYC1"/>
<dbReference type="GO" id="GO:0046464">
    <property type="term" value="P:acylglycerol catabolic process"/>
    <property type="evidence" value="ECO:0007669"/>
    <property type="project" value="TreeGrafter"/>
</dbReference>
<dbReference type="GO" id="GO:0047372">
    <property type="term" value="F:monoacylglycerol lipase activity"/>
    <property type="evidence" value="ECO:0007669"/>
    <property type="project" value="TreeGrafter"/>
</dbReference>
<dbReference type="InterPro" id="IPR050266">
    <property type="entry name" value="AB_hydrolase_sf"/>
</dbReference>
<dbReference type="Gene3D" id="3.40.50.1820">
    <property type="entry name" value="alpha/beta hydrolase"/>
    <property type="match status" value="1"/>
</dbReference>
<gene>
    <name evidence="2" type="ORF">NVS88_03390</name>
</gene>
<protein>
    <submittedName>
        <fullName evidence="2">Alpha/beta fold hydrolase</fullName>
    </submittedName>
</protein>
<dbReference type="InterPro" id="IPR000639">
    <property type="entry name" value="Epox_hydrolase-like"/>
</dbReference>
<comment type="caution">
    <text evidence="2">The sequence shown here is derived from an EMBL/GenBank/DDBJ whole genome shotgun (WGS) entry which is preliminary data.</text>
</comment>
<dbReference type="PANTHER" id="PTHR43798">
    <property type="entry name" value="MONOACYLGLYCEROL LIPASE"/>
    <property type="match status" value="1"/>
</dbReference>
<dbReference type="InterPro" id="IPR029058">
    <property type="entry name" value="AB_hydrolase_fold"/>
</dbReference>
<keyword evidence="2" id="KW-0378">Hydrolase</keyword>
<dbReference type="PANTHER" id="PTHR43798:SF33">
    <property type="entry name" value="HYDROLASE, PUTATIVE (AFU_ORTHOLOGUE AFUA_2G14860)-RELATED"/>
    <property type="match status" value="1"/>
</dbReference>
<evidence type="ECO:0000313" key="2">
    <source>
        <dbReference type="EMBL" id="MDG3013600.1"/>
    </source>
</evidence>
<reference evidence="2" key="1">
    <citation type="submission" date="2022-08" db="EMBL/GenBank/DDBJ databases">
        <title>Genome analysis of Corynebacteriales strain.</title>
        <authorList>
            <person name="Lee S.D."/>
        </authorList>
    </citation>
    <scope>NUCLEOTIDE SEQUENCE</scope>
    <source>
        <strain evidence="2">D3-21</strain>
    </source>
</reference>
<dbReference type="InterPro" id="IPR000073">
    <property type="entry name" value="AB_hydrolase_1"/>
</dbReference>
<accession>A0A9X4LYC1</accession>
<dbReference type="EMBL" id="JANRHA010000001">
    <property type="protein sequence ID" value="MDG3013600.1"/>
    <property type="molecule type" value="Genomic_DNA"/>
</dbReference>